<proteinExistence type="predicted"/>
<evidence type="ECO:0000313" key="1">
    <source>
        <dbReference type="EMBL" id="MTH46374.1"/>
    </source>
</evidence>
<accession>A0A6L6IK86</accession>
<organism evidence="1 2">
    <name type="scientific">Intestinirhabdus alba</name>
    <dbReference type="NCBI Taxonomy" id="2899544"/>
    <lineage>
        <taxon>Bacteria</taxon>
        <taxon>Pseudomonadati</taxon>
        <taxon>Pseudomonadota</taxon>
        <taxon>Gammaproteobacteria</taxon>
        <taxon>Enterobacterales</taxon>
        <taxon>Enterobacteriaceae</taxon>
        <taxon>Intestinirhabdus</taxon>
    </lineage>
</organism>
<name>A0A6L6IK86_9ENTR</name>
<dbReference type="RefSeq" id="WP_155108013.1">
    <property type="nucleotide sequence ID" value="NZ_WMJZ01000010.1"/>
</dbReference>
<reference evidence="1 2" key="1">
    <citation type="submission" date="2019-11" db="EMBL/GenBank/DDBJ databases">
        <title>Escherichia alba sp. nov. isolated from the gut of plastic-eating superworms Zophobas atratus.</title>
        <authorList>
            <person name="Yang Y."/>
        </authorList>
    </citation>
    <scope>NUCLEOTIDE SEQUENCE [LARGE SCALE GENOMIC DNA]</scope>
    <source>
        <strain evidence="2">BIT-B35</strain>
    </source>
</reference>
<keyword evidence="2" id="KW-1185">Reference proteome</keyword>
<evidence type="ECO:0008006" key="3">
    <source>
        <dbReference type="Google" id="ProtNLM"/>
    </source>
</evidence>
<evidence type="ECO:0000313" key="2">
    <source>
        <dbReference type="Proteomes" id="UP000477739"/>
    </source>
</evidence>
<protein>
    <recommendedName>
        <fullName evidence="3">Bacteriocin</fullName>
    </recommendedName>
</protein>
<dbReference type="Proteomes" id="UP000477739">
    <property type="component" value="Unassembled WGS sequence"/>
</dbReference>
<dbReference type="AlphaFoldDB" id="A0A6L6IK86"/>
<comment type="caution">
    <text evidence="1">The sequence shown here is derived from an EMBL/GenBank/DDBJ whole genome shotgun (WGS) entry which is preliminary data.</text>
</comment>
<sequence>MRNLNDSEVAIVSGSMYESVDTACALAVTGMVVSVAAGTIAAAAAGLSAIGTCIYSNNSSNYDDSTN</sequence>
<dbReference type="EMBL" id="WMJZ01000010">
    <property type="protein sequence ID" value="MTH46374.1"/>
    <property type="molecule type" value="Genomic_DNA"/>
</dbReference>
<gene>
    <name evidence="1" type="ORF">GJV78_08950</name>
</gene>